<keyword evidence="2" id="KW-1185">Reference proteome</keyword>
<sequence length="157" mass="17931">MNDDDVSTQIPKGISIAKETLASTPILQTSYLSFSYKEHTIIAVVLEFDLVEAMRLGIPAPTFTPHIWEERVHYFQKSPQGSSKRDVDKKETIEEFKRYAEFEDLKSDYAKGSCSYVLRQACAWLKVKALGLDTFELSQFLQAPSVLTCPSLLYWRP</sequence>
<protein>
    <submittedName>
        <fullName evidence="1">Uncharacterized protein</fullName>
    </submittedName>
</protein>
<proteinExistence type="predicted"/>
<dbReference type="EMBL" id="JBFOLK010000003">
    <property type="protein sequence ID" value="KAL2525925.1"/>
    <property type="molecule type" value="Genomic_DNA"/>
</dbReference>
<dbReference type="AlphaFoldDB" id="A0ABD1ULR1"/>
<dbReference type="Proteomes" id="UP001604336">
    <property type="component" value="Unassembled WGS sequence"/>
</dbReference>
<comment type="caution">
    <text evidence="1">The sequence shown here is derived from an EMBL/GenBank/DDBJ whole genome shotgun (WGS) entry which is preliminary data.</text>
</comment>
<accession>A0ABD1ULR1</accession>
<evidence type="ECO:0000313" key="2">
    <source>
        <dbReference type="Proteomes" id="UP001604336"/>
    </source>
</evidence>
<evidence type="ECO:0000313" key="1">
    <source>
        <dbReference type="EMBL" id="KAL2525925.1"/>
    </source>
</evidence>
<organism evidence="1 2">
    <name type="scientific">Abeliophyllum distichum</name>
    <dbReference type="NCBI Taxonomy" id="126358"/>
    <lineage>
        <taxon>Eukaryota</taxon>
        <taxon>Viridiplantae</taxon>
        <taxon>Streptophyta</taxon>
        <taxon>Embryophyta</taxon>
        <taxon>Tracheophyta</taxon>
        <taxon>Spermatophyta</taxon>
        <taxon>Magnoliopsida</taxon>
        <taxon>eudicotyledons</taxon>
        <taxon>Gunneridae</taxon>
        <taxon>Pentapetalae</taxon>
        <taxon>asterids</taxon>
        <taxon>lamiids</taxon>
        <taxon>Lamiales</taxon>
        <taxon>Oleaceae</taxon>
        <taxon>Forsythieae</taxon>
        <taxon>Abeliophyllum</taxon>
    </lineage>
</organism>
<gene>
    <name evidence="1" type="ORF">Adt_10979</name>
</gene>
<reference evidence="2" key="1">
    <citation type="submission" date="2024-07" db="EMBL/GenBank/DDBJ databases">
        <title>Two chromosome-level genome assemblies of Korean endemic species Abeliophyllum distichum and Forsythia ovata (Oleaceae).</title>
        <authorList>
            <person name="Jang H."/>
        </authorList>
    </citation>
    <scope>NUCLEOTIDE SEQUENCE [LARGE SCALE GENOMIC DNA]</scope>
</reference>
<name>A0ABD1ULR1_9LAMI</name>